<dbReference type="GO" id="GO:1904262">
    <property type="term" value="P:negative regulation of TORC1 signaling"/>
    <property type="evidence" value="ECO:0007669"/>
    <property type="project" value="EnsemblFungi"/>
</dbReference>
<dbReference type="STRING" id="984486.A0A1E3QZ40"/>
<evidence type="ECO:0000256" key="1">
    <source>
        <dbReference type="ARBA" id="ARBA00004148"/>
    </source>
</evidence>
<dbReference type="Pfam" id="PF12257">
    <property type="entry name" value="IML1"/>
    <property type="match status" value="1"/>
</dbReference>
<comment type="similarity">
    <text evidence="2">Belongs to the IML1 family.</text>
</comment>
<dbReference type="RefSeq" id="XP_018988236.1">
    <property type="nucleotide sequence ID" value="XM_019132291.1"/>
</dbReference>
<sequence length="1432" mass="159998">MAKLTLRLAGQRKHAAAPGRTPMGVQQSTLTVSRAGVSARFDTSPAVRANSTREHHETAHGSARELNHDGREPDTRDSSREPTLREPVQLNVWFHDPRTDLADVLIDTALLPGAKDGDVAELEPLNSLRKLLFRVTAGAKPNMVSVQSGALQTLMELTLRSPVLVRLKQPAEVEADLVEIQIKDMYLSRGDMWHFSSILQGQCVYRSKKVALMDGIRVTVNGIYRRKQKVFSAYVGPATKVVFRLESARLTFLIQVSREMWHFEESGEILFQKLIHTVLPTIFKRWQEIGTHHLITIVLFANVDITNTPWGNIQPGELFAECTDYFRVVVDQVHLTHWSEIMGTLRYEFSRFMRDLLLVEENGCWRSKGKFLPAVKGNLLEAINLTASIVTDNLRDPDLRHTNNQFIVVTPGTGIFDVDYDLMVRTSEKMLALEVGVDIICLSQPPLHAVPLFRYLRDGTLCHCIPTWIDASFCSSTSRNALYWTPRCKIYELQMMGVMANDASVVAITLLAARGERAMEEYDRDVFSSVGAVSTRDRTSVHARERLNGGTSRTASLSRASSTLTLASSLSNSLTLGSPRASVPVTGGATLTTSPVFSSPTHIRTGVSAMTALRQLAQAPSESSKLRSPSPTAETEPARERQPVREPQRTRVLPAKGYASKPAVKHSGPADVTSILFTPIDNPSRSATSLGLESYGRWQHTFPRHARKQGLKWRSLTSPAALPLTTPVFPAPVDFQQNYTFQLYDVLLNWDSPFTTSTLDLFRAMVYMRLTRGFQLCVGPGVARVESERAGGNPAALTKYLPSRADCHGARVYMSSVNEIHRIACDHGGSINVQVYSRVNLAVRPAKSGEADLESQAKSGITISASLLTPDDPNLAAVLPAKSLDENILPATPLDETIPPVIPVDEIPWTAPQAAPSDSLSISVPLIKTRYSETYTPSPLNPLMAIPCVKWNQVDQVLAGFDDVTDRTMYNRIKFVVIPCELPVGFAAGDQGLNLEELRLEGFRKLIGAVHKGRCRTREEQVARKKEEIAPEITFYTGSLFSFLTAQAAASETSHLLFADASYTRGMQLASLARALQSAKGIAFLDRRWHFSSYKHCFMGLEFTTWMVEMFEDIDTREDAVEFGNALMERGFFRHVTNRHNFLDGHYFYQLDAAYAETARTRDENADKTEETVSSTSSPASPAPAPAPTVMLSSSLDYNVDPTGKSFKLEVVRVHYDRVHNPEHCFHLRLEWLNTTSKLIDDTVLGWSRLCERYGLRLVEIPWREVCTVPSVNPFHSYAELTLALDPWTDAALNDADGTRLLAEQQFFYHIYLLESSGFMLDNRSGVFFNKESIEVNYSWGKPTFKYAQYIHRSGVYFAEIRTTGDLFLAPNNYHIARVNSGSGAKESFINSHRFLLDFRAKCGDRARLREIFLEAKSKWIVTKRLEETISQ</sequence>
<evidence type="ECO:0000259" key="6">
    <source>
        <dbReference type="PROSITE" id="PS50186"/>
    </source>
</evidence>
<dbReference type="Gene3D" id="1.10.10.10">
    <property type="entry name" value="Winged helix-like DNA-binding domain superfamily/Winged helix DNA-binding domain"/>
    <property type="match status" value="1"/>
</dbReference>
<name>A0A1E3QZ40_9ASCO</name>
<evidence type="ECO:0000313" key="8">
    <source>
        <dbReference type="Proteomes" id="UP000094336"/>
    </source>
</evidence>
<reference evidence="8" key="1">
    <citation type="submission" date="2016-05" db="EMBL/GenBank/DDBJ databases">
        <title>Comparative genomics of biotechnologically important yeasts.</title>
        <authorList>
            <consortium name="DOE Joint Genome Institute"/>
            <person name="Riley R."/>
            <person name="Haridas S."/>
            <person name="Wolfe K.H."/>
            <person name="Lopes M.R."/>
            <person name="Hittinger C.T."/>
            <person name="Goker M."/>
            <person name="Salamov A."/>
            <person name="Wisecaver J."/>
            <person name="Long T.M."/>
            <person name="Aerts A.L."/>
            <person name="Barry K."/>
            <person name="Choi C."/>
            <person name="Clum A."/>
            <person name="Coughlan A.Y."/>
            <person name="Deshpande S."/>
            <person name="Douglass A.P."/>
            <person name="Hanson S.J."/>
            <person name="Klenk H.-P."/>
            <person name="Labutti K."/>
            <person name="Lapidus A."/>
            <person name="Lindquist E."/>
            <person name="Lipzen A."/>
            <person name="Meier-Kolthoff J.P."/>
            <person name="Ohm R.A."/>
            <person name="Otillar R.P."/>
            <person name="Pangilinan J."/>
            <person name="Peng Y."/>
            <person name="Rokas A."/>
            <person name="Rosa C.A."/>
            <person name="Scheuner C."/>
            <person name="Sibirny A.A."/>
            <person name="Slot J.C."/>
            <person name="Stielow J.B."/>
            <person name="Sun H."/>
            <person name="Kurtzman C.P."/>
            <person name="Blackwell M."/>
            <person name="Grigoriev I.V."/>
            <person name="Jeffries T.W."/>
        </authorList>
    </citation>
    <scope>NUCLEOTIDE SEQUENCE [LARGE SCALE GENOMIC DNA]</scope>
    <source>
        <strain evidence="8">NRRL Y-12698</strain>
    </source>
</reference>
<dbReference type="GO" id="GO:0010508">
    <property type="term" value="P:positive regulation of autophagy"/>
    <property type="evidence" value="ECO:0007669"/>
    <property type="project" value="EnsemblFungi"/>
</dbReference>
<feature type="region of interest" description="Disordered" evidence="5">
    <location>
        <begin position="1"/>
        <end position="84"/>
    </location>
</feature>
<dbReference type="PROSITE" id="PS50186">
    <property type="entry name" value="DEP"/>
    <property type="match status" value="1"/>
</dbReference>
<dbReference type="GO" id="GO:1990130">
    <property type="term" value="C:GATOR1 complex"/>
    <property type="evidence" value="ECO:0007669"/>
    <property type="project" value="EnsemblFungi"/>
</dbReference>
<dbReference type="GeneID" id="30150144"/>
<feature type="region of interest" description="Disordered" evidence="5">
    <location>
        <begin position="616"/>
        <end position="666"/>
    </location>
</feature>
<dbReference type="InterPro" id="IPR000591">
    <property type="entry name" value="DEP_dom"/>
</dbReference>
<evidence type="ECO:0000313" key="7">
    <source>
        <dbReference type="EMBL" id="ODQ82908.1"/>
    </source>
</evidence>
<dbReference type="PANTHER" id="PTHR13179">
    <property type="entry name" value="DEP DOMAIN CONTAINING PROTEIN 5"/>
    <property type="match status" value="1"/>
</dbReference>
<dbReference type="GO" id="GO:2000785">
    <property type="term" value="P:regulation of autophagosome assembly"/>
    <property type="evidence" value="ECO:0007669"/>
    <property type="project" value="EnsemblFungi"/>
</dbReference>
<feature type="compositionally biased region" description="Basic and acidic residues" evidence="5">
    <location>
        <begin position="51"/>
        <end position="84"/>
    </location>
</feature>
<gene>
    <name evidence="7" type="ORF">BABINDRAFT_5803</name>
</gene>
<dbReference type="GO" id="GO:0005096">
    <property type="term" value="F:GTPase activator activity"/>
    <property type="evidence" value="ECO:0007669"/>
    <property type="project" value="EnsemblFungi"/>
</dbReference>
<dbReference type="InterPro" id="IPR027244">
    <property type="entry name" value="IML1"/>
</dbReference>
<feature type="region of interest" description="Disordered" evidence="5">
    <location>
        <begin position="1160"/>
        <end position="1187"/>
    </location>
</feature>
<dbReference type="SUPFAM" id="SSF46785">
    <property type="entry name" value="Winged helix' DNA-binding domain"/>
    <property type="match status" value="1"/>
</dbReference>
<feature type="compositionally biased region" description="Basic and acidic residues" evidence="5">
    <location>
        <begin position="636"/>
        <end position="649"/>
    </location>
</feature>
<dbReference type="SMART" id="SM00049">
    <property type="entry name" value="DEP"/>
    <property type="match status" value="1"/>
</dbReference>
<dbReference type="Pfam" id="PF19418">
    <property type="entry name" value="DEPDC5_CTD"/>
    <property type="match status" value="1"/>
</dbReference>
<evidence type="ECO:0000256" key="2">
    <source>
        <dbReference type="ARBA" id="ARBA00005643"/>
    </source>
</evidence>
<comment type="subcellular location">
    <subcellularLocation>
        <location evidence="1">Vacuole membrane</location>
        <topology evidence="1">Peripheral membrane protein</topology>
    </subcellularLocation>
</comment>
<dbReference type="InterPro" id="IPR036390">
    <property type="entry name" value="WH_DNA-bd_sf"/>
</dbReference>
<dbReference type="GO" id="GO:0034599">
    <property type="term" value="P:cellular response to oxidative stress"/>
    <property type="evidence" value="ECO:0007669"/>
    <property type="project" value="EnsemblFungi"/>
</dbReference>
<accession>A0A1E3QZ40</accession>
<dbReference type="Pfam" id="PF00610">
    <property type="entry name" value="DEP"/>
    <property type="match status" value="1"/>
</dbReference>
<dbReference type="CDD" id="cd04449">
    <property type="entry name" value="DEP_DEPDC5-like"/>
    <property type="match status" value="1"/>
</dbReference>
<dbReference type="EMBL" id="KV454426">
    <property type="protein sequence ID" value="ODQ82908.1"/>
    <property type="molecule type" value="Genomic_DNA"/>
</dbReference>
<dbReference type="Proteomes" id="UP000094336">
    <property type="component" value="Unassembled WGS sequence"/>
</dbReference>
<dbReference type="PANTHER" id="PTHR13179:SF8">
    <property type="entry name" value="GATOR COMPLEX PROTEIN DEPDC5"/>
    <property type="match status" value="1"/>
</dbReference>
<evidence type="ECO:0000256" key="3">
    <source>
        <dbReference type="ARBA" id="ARBA00018529"/>
    </source>
</evidence>
<organism evidence="7 8">
    <name type="scientific">Babjeviella inositovora NRRL Y-12698</name>
    <dbReference type="NCBI Taxonomy" id="984486"/>
    <lineage>
        <taxon>Eukaryota</taxon>
        <taxon>Fungi</taxon>
        <taxon>Dikarya</taxon>
        <taxon>Ascomycota</taxon>
        <taxon>Saccharomycotina</taxon>
        <taxon>Pichiomycetes</taxon>
        <taxon>Serinales incertae sedis</taxon>
        <taxon>Babjeviella</taxon>
    </lineage>
</organism>
<keyword evidence="8" id="KW-1185">Reference proteome</keyword>
<dbReference type="GO" id="GO:0035556">
    <property type="term" value="P:intracellular signal transduction"/>
    <property type="evidence" value="ECO:0007669"/>
    <property type="project" value="InterPro"/>
</dbReference>
<evidence type="ECO:0000256" key="5">
    <source>
        <dbReference type="SAM" id="MobiDB-lite"/>
    </source>
</evidence>
<feature type="compositionally biased region" description="Polar residues" evidence="5">
    <location>
        <begin position="618"/>
        <end position="633"/>
    </location>
</feature>
<dbReference type="GO" id="GO:0005774">
    <property type="term" value="C:vacuolar membrane"/>
    <property type="evidence" value="ECO:0007669"/>
    <property type="project" value="UniProtKB-SubCell"/>
</dbReference>
<feature type="compositionally biased region" description="Basic and acidic residues" evidence="5">
    <location>
        <begin position="1160"/>
        <end position="1171"/>
    </location>
</feature>
<dbReference type="InterPro" id="IPR048255">
    <property type="entry name" value="IML1_N"/>
</dbReference>
<evidence type="ECO:0000256" key="4">
    <source>
        <dbReference type="ARBA" id="ARBA00021881"/>
    </source>
</evidence>
<dbReference type="GO" id="GO:0051058">
    <property type="term" value="P:negative regulation of small GTPase mediated signal transduction"/>
    <property type="evidence" value="ECO:0007669"/>
    <property type="project" value="EnsemblFungi"/>
</dbReference>
<protein>
    <recommendedName>
        <fullName evidence="3">Vacuolar membrane-associated protein IML1</fullName>
    </recommendedName>
    <alternativeName>
        <fullName evidence="4">Vacuolar membrane-associated protein iml1</fullName>
    </alternativeName>
</protein>
<proteinExistence type="inferred from homology"/>
<dbReference type="GO" id="GO:0006995">
    <property type="term" value="P:cellular response to nitrogen starvation"/>
    <property type="evidence" value="ECO:0007669"/>
    <property type="project" value="EnsemblFungi"/>
</dbReference>
<feature type="domain" description="DEP" evidence="6">
    <location>
        <begin position="1078"/>
        <end position="1153"/>
    </location>
</feature>
<dbReference type="InterPro" id="IPR036388">
    <property type="entry name" value="WH-like_DNA-bd_sf"/>
</dbReference>
<dbReference type="OrthoDB" id="39497at2759"/>
<dbReference type="InterPro" id="IPR045838">
    <property type="entry name" value="DEPDC5_CTD"/>
</dbReference>